<comment type="caution">
    <text evidence="1">The sequence shown here is derived from an EMBL/GenBank/DDBJ whole genome shotgun (WGS) entry which is preliminary data.</text>
</comment>
<sequence>MSTSGISERESHAAWATKLEKCFNQVDQQVKFMHLQAEVDCLLQQLQHLKMQKLAAIDKEE</sequence>
<dbReference type="AlphaFoldDB" id="A0A1U7GYS6"/>
<organism evidence="1 2">
    <name type="scientific">Fischerella major NIES-592</name>
    <dbReference type="NCBI Taxonomy" id="210994"/>
    <lineage>
        <taxon>Bacteria</taxon>
        <taxon>Bacillati</taxon>
        <taxon>Cyanobacteriota</taxon>
        <taxon>Cyanophyceae</taxon>
        <taxon>Nostocales</taxon>
        <taxon>Hapalosiphonaceae</taxon>
        <taxon>Fischerella</taxon>
    </lineage>
</organism>
<evidence type="ECO:0000313" key="1">
    <source>
        <dbReference type="EMBL" id="OKH13625.1"/>
    </source>
</evidence>
<dbReference type="EMBL" id="MRCA01000006">
    <property type="protein sequence ID" value="OKH13625.1"/>
    <property type="molecule type" value="Genomic_DNA"/>
</dbReference>
<evidence type="ECO:0000313" key="2">
    <source>
        <dbReference type="Proteomes" id="UP000186391"/>
    </source>
</evidence>
<name>A0A1U7GYS6_9CYAN</name>
<gene>
    <name evidence="1" type="ORF">NIES592_13490</name>
</gene>
<dbReference type="OrthoDB" id="427201at2"/>
<dbReference type="RefSeq" id="WP_062247248.1">
    <property type="nucleotide sequence ID" value="NZ_MRCA01000006.1"/>
</dbReference>
<accession>A0A1U7GYS6</accession>
<keyword evidence="2" id="KW-1185">Reference proteome</keyword>
<dbReference type="Proteomes" id="UP000186391">
    <property type="component" value="Unassembled WGS sequence"/>
</dbReference>
<reference evidence="1 2" key="1">
    <citation type="submission" date="2016-11" db="EMBL/GenBank/DDBJ databases">
        <title>Draft Genome Sequences of Nine Cyanobacterial Strains from Diverse Habitats.</title>
        <authorList>
            <person name="Zhu T."/>
            <person name="Hou S."/>
            <person name="Lu X."/>
            <person name="Hess W.R."/>
        </authorList>
    </citation>
    <scope>NUCLEOTIDE SEQUENCE [LARGE SCALE GENOMIC DNA]</scope>
    <source>
        <strain evidence="1 2">NIES-592</strain>
    </source>
</reference>
<protein>
    <submittedName>
        <fullName evidence="1">Uncharacterized protein</fullName>
    </submittedName>
</protein>
<proteinExistence type="predicted"/>